<feature type="region of interest" description="Disordered" evidence="5">
    <location>
        <begin position="261"/>
        <end position="280"/>
    </location>
</feature>
<feature type="non-terminal residue" evidence="7">
    <location>
        <position position="1"/>
    </location>
</feature>
<dbReference type="SUPFAM" id="SSF109604">
    <property type="entry name" value="HD-domain/PDEase-like"/>
    <property type="match status" value="1"/>
</dbReference>
<dbReference type="GO" id="GO:0004114">
    <property type="term" value="F:3',5'-cyclic-nucleotide phosphodiesterase activity"/>
    <property type="evidence" value="ECO:0007669"/>
    <property type="project" value="InterPro"/>
</dbReference>
<dbReference type="InterPro" id="IPR036971">
    <property type="entry name" value="PDEase_catalytic_dom_sf"/>
</dbReference>
<dbReference type="Gene3D" id="1.10.1300.10">
    <property type="entry name" value="3'5'-cyclic nucleotide phosphodiesterase, catalytic domain"/>
    <property type="match status" value="1"/>
</dbReference>
<dbReference type="InterPro" id="IPR023088">
    <property type="entry name" value="PDEase"/>
</dbReference>
<dbReference type="GO" id="GO:0046872">
    <property type="term" value="F:metal ion binding"/>
    <property type="evidence" value="ECO:0007669"/>
    <property type="project" value="UniProtKB-KW"/>
</dbReference>
<evidence type="ECO:0000313" key="8">
    <source>
        <dbReference type="Proteomes" id="UP000268535"/>
    </source>
</evidence>
<evidence type="ECO:0000256" key="4">
    <source>
        <dbReference type="PIRSR" id="PIRSR623088-3"/>
    </source>
</evidence>
<dbReference type="AlphaFoldDB" id="A0A4P9WWA6"/>
<feature type="binding site" evidence="4">
    <location>
        <position position="112"/>
    </location>
    <ligand>
        <name>Zn(2+)</name>
        <dbReference type="ChEBI" id="CHEBI:29105"/>
        <label>1</label>
    </ligand>
</feature>
<keyword evidence="1 4" id="KW-0479">Metal-binding</keyword>
<feature type="compositionally biased region" description="Low complexity" evidence="5">
    <location>
        <begin position="263"/>
        <end position="273"/>
    </location>
</feature>
<dbReference type="PROSITE" id="PS51845">
    <property type="entry name" value="PDEASE_I_2"/>
    <property type="match status" value="1"/>
</dbReference>
<proteinExistence type="predicted"/>
<evidence type="ECO:0000313" key="7">
    <source>
        <dbReference type="EMBL" id="RKO95670.1"/>
    </source>
</evidence>
<dbReference type="Proteomes" id="UP000268535">
    <property type="component" value="Unassembled WGS sequence"/>
</dbReference>
<reference evidence="8" key="1">
    <citation type="journal article" date="2018" name="Nat. Microbiol.">
        <title>Leveraging single-cell genomics to expand the fungal tree of life.</title>
        <authorList>
            <person name="Ahrendt S.R."/>
            <person name="Quandt C.A."/>
            <person name="Ciobanu D."/>
            <person name="Clum A."/>
            <person name="Salamov A."/>
            <person name="Andreopoulos B."/>
            <person name="Cheng J.F."/>
            <person name="Woyke T."/>
            <person name="Pelin A."/>
            <person name="Henrissat B."/>
            <person name="Reynolds N.K."/>
            <person name="Benny G.L."/>
            <person name="Smith M.E."/>
            <person name="James T.Y."/>
            <person name="Grigoriev I.V."/>
        </authorList>
    </citation>
    <scope>NUCLEOTIDE SEQUENCE [LARGE SCALE GENOMIC DNA]</scope>
    <source>
        <strain evidence="8">ATCC 52028</strain>
    </source>
</reference>
<sequence length="280" mass="31138">LETVRRFFRGDLANLGIAFSVWDWTRDEIHGLLLALFLRLGLVNTGLSLYKLYEFNQAVDRGYHDNPYHNFLHGVDVTYFLFHFLEEAEGAHGTCFDSRELAALLIAALAHDIGHPGKNNLFQINAKTPFFTMYGSKSVLERHSAVVCLDLLHAYGVLDTLDFPIGPTDTAENTPWIRALIEESILNTDMCFHYTLLEKIVAMTDKKFAADDEPISPTSLGTIQYAQTHDNTTVGSSAGANAGTRVRGVPRITRPRASTCCGRRAMPQATARAAPRRRAP</sequence>
<dbReference type="EMBL" id="ML011154">
    <property type="protein sequence ID" value="RKO95670.1"/>
    <property type="molecule type" value="Genomic_DNA"/>
</dbReference>
<dbReference type="PANTHER" id="PTHR11347">
    <property type="entry name" value="CYCLIC NUCLEOTIDE PHOSPHODIESTERASE"/>
    <property type="match status" value="1"/>
</dbReference>
<feature type="binding site" evidence="4">
    <location>
        <position position="111"/>
    </location>
    <ligand>
        <name>Zn(2+)</name>
        <dbReference type="ChEBI" id="CHEBI:29105"/>
        <label>1</label>
    </ligand>
</feature>
<dbReference type="PRINTS" id="PR00387">
    <property type="entry name" value="PDIESTERASE1"/>
</dbReference>
<dbReference type="PROSITE" id="PS00126">
    <property type="entry name" value="PDEASE_I_1"/>
    <property type="match status" value="1"/>
</dbReference>
<dbReference type="Pfam" id="PF00233">
    <property type="entry name" value="PDEase_I"/>
    <property type="match status" value="1"/>
</dbReference>
<feature type="binding site" evidence="4">
    <location>
        <position position="112"/>
    </location>
    <ligand>
        <name>Zn(2+)</name>
        <dbReference type="ChEBI" id="CHEBI:29105"/>
        <label>2</label>
    </ligand>
</feature>
<evidence type="ECO:0000256" key="1">
    <source>
        <dbReference type="ARBA" id="ARBA00022723"/>
    </source>
</evidence>
<protein>
    <submittedName>
        <fullName evidence="7">HD-domain/PDEase-like protein</fullName>
    </submittedName>
</protein>
<organism evidence="7 8">
    <name type="scientific">Caulochytrium protostelioides</name>
    <dbReference type="NCBI Taxonomy" id="1555241"/>
    <lineage>
        <taxon>Eukaryota</taxon>
        <taxon>Fungi</taxon>
        <taxon>Fungi incertae sedis</taxon>
        <taxon>Chytridiomycota</taxon>
        <taxon>Chytridiomycota incertae sedis</taxon>
        <taxon>Chytridiomycetes</taxon>
        <taxon>Caulochytriales</taxon>
        <taxon>Caulochytriaceae</taxon>
        <taxon>Caulochytrium</taxon>
    </lineage>
</organism>
<evidence type="ECO:0000256" key="3">
    <source>
        <dbReference type="PIRSR" id="PIRSR623088-1"/>
    </source>
</evidence>
<evidence type="ECO:0000256" key="5">
    <source>
        <dbReference type="SAM" id="MobiDB-lite"/>
    </source>
</evidence>
<dbReference type="InterPro" id="IPR002073">
    <property type="entry name" value="PDEase_catalytic_dom"/>
</dbReference>
<dbReference type="SMART" id="SM00471">
    <property type="entry name" value="HDc"/>
    <property type="match status" value="1"/>
</dbReference>
<name>A0A4P9WWA6_9FUNG</name>
<gene>
    <name evidence="7" type="ORF">CAUPRSCDRAFT_12628</name>
</gene>
<keyword evidence="2" id="KW-0378">Hydrolase</keyword>
<evidence type="ECO:0000256" key="2">
    <source>
        <dbReference type="ARBA" id="ARBA00022801"/>
    </source>
</evidence>
<dbReference type="InterPro" id="IPR023174">
    <property type="entry name" value="PDEase_CS"/>
</dbReference>
<accession>A0A4P9WWA6</accession>
<dbReference type="InterPro" id="IPR003607">
    <property type="entry name" value="HD/PDEase_dom"/>
</dbReference>
<dbReference type="GO" id="GO:0007165">
    <property type="term" value="P:signal transduction"/>
    <property type="evidence" value="ECO:0007669"/>
    <property type="project" value="InterPro"/>
</dbReference>
<feature type="active site" description="Proton donor" evidence="3">
    <location>
        <position position="69"/>
    </location>
</feature>
<evidence type="ECO:0000259" key="6">
    <source>
        <dbReference type="PROSITE" id="PS51845"/>
    </source>
</evidence>
<feature type="binding site" evidence="4">
    <location>
        <position position="73"/>
    </location>
    <ligand>
        <name>Zn(2+)</name>
        <dbReference type="ChEBI" id="CHEBI:29105"/>
        <label>1</label>
    </ligand>
</feature>
<feature type="domain" description="PDEase" evidence="6">
    <location>
        <begin position="1"/>
        <end position="280"/>
    </location>
</feature>